<dbReference type="AlphaFoldDB" id="A0A918PSG6"/>
<dbReference type="SUPFAM" id="SSF51569">
    <property type="entry name" value="Aldolase"/>
    <property type="match status" value="1"/>
</dbReference>
<evidence type="ECO:0000256" key="4">
    <source>
        <dbReference type="PIRSR" id="PIRSR001365-1"/>
    </source>
</evidence>
<protein>
    <submittedName>
        <fullName evidence="6">Dihydrodipicolinate synthase family protein</fullName>
    </submittedName>
</protein>
<feature type="active site" description="Schiff-base intermediate with substrate" evidence="4">
    <location>
        <position position="182"/>
    </location>
</feature>
<dbReference type="PRINTS" id="PR00146">
    <property type="entry name" value="DHPICSNTHASE"/>
</dbReference>
<comment type="similarity">
    <text evidence="3">Belongs to the DapA family.</text>
</comment>
<keyword evidence="2" id="KW-0704">Schiff base</keyword>
<feature type="binding site" evidence="5">
    <location>
        <position position="226"/>
    </location>
    <ligand>
        <name>pyruvate</name>
        <dbReference type="ChEBI" id="CHEBI:15361"/>
    </ligand>
</feature>
<dbReference type="InterPro" id="IPR013785">
    <property type="entry name" value="Aldolase_TIM"/>
</dbReference>
<dbReference type="Pfam" id="PF00701">
    <property type="entry name" value="DHDPS"/>
    <property type="match status" value="1"/>
</dbReference>
<organism evidence="6 7">
    <name type="scientific">Echinicola pacifica</name>
    <dbReference type="NCBI Taxonomy" id="346377"/>
    <lineage>
        <taxon>Bacteria</taxon>
        <taxon>Pseudomonadati</taxon>
        <taxon>Bacteroidota</taxon>
        <taxon>Cytophagia</taxon>
        <taxon>Cytophagales</taxon>
        <taxon>Cyclobacteriaceae</taxon>
        <taxon>Echinicola</taxon>
    </lineage>
</organism>
<dbReference type="PANTHER" id="PTHR42849">
    <property type="entry name" value="N-ACETYLNEURAMINATE LYASE"/>
    <property type="match status" value="1"/>
</dbReference>
<dbReference type="Gene3D" id="3.20.20.70">
    <property type="entry name" value="Aldolase class I"/>
    <property type="match status" value="1"/>
</dbReference>
<dbReference type="Proteomes" id="UP000619457">
    <property type="component" value="Unassembled WGS sequence"/>
</dbReference>
<feature type="active site" description="Proton donor/acceptor" evidence="4">
    <location>
        <position position="154"/>
    </location>
</feature>
<evidence type="ECO:0000256" key="2">
    <source>
        <dbReference type="ARBA" id="ARBA00023270"/>
    </source>
</evidence>
<evidence type="ECO:0000256" key="3">
    <source>
        <dbReference type="PIRNR" id="PIRNR001365"/>
    </source>
</evidence>
<dbReference type="PIRSF" id="PIRSF001365">
    <property type="entry name" value="DHDPS"/>
    <property type="match status" value="1"/>
</dbReference>
<evidence type="ECO:0000256" key="1">
    <source>
        <dbReference type="ARBA" id="ARBA00023239"/>
    </source>
</evidence>
<dbReference type="InterPro" id="IPR002220">
    <property type="entry name" value="DapA-like"/>
</dbReference>
<dbReference type="SMART" id="SM01130">
    <property type="entry name" value="DHDPS"/>
    <property type="match status" value="1"/>
</dbReference>
<proteinExistence type="inferred from homology"/>
<dbReference type="GO" id="GO:0005829">
    <property type="term" value="C:cytosol"/>
    <property type="evidence" value="ECO:0007669"/>
    <property type="project" value="TreeGrafter"/>
</dbReference>
<dbReference type="GO" id="GO:0008747">
    <property type="term" value="F:N-acetylneuraminate lyase activity"/>
    <property type="evidence" value="ECO:0007669"/>
    <property type="project" value="TreeGrafter"/>
</dbReference>
<keyword evidence="1 3" id="KW-0456">Lyase</keyword>
<reference evidence="6" key="2">
    <citation type="submission" date="2020-09" db="EMBL/GenBank/DDBJ databases">
        <authorList>
            <person name="Sun Q."/>
            <person name="Kim S."/>
        </authorList>
    </citation>
    <scope>NUCLEOTIDE SEQUENCE</scope>
    <source>
        <strain evidence="6">KCTC 12368</strain>
    </source>
</reference>
<dbReference type="GO" id="GO:0019262">
    <property type="term" value="P:N-acetylneuraminate catabolic process"/>
    <property type="evidence" value="ECO:0007669"/>
    <property type="project" value="TreeGrafter"/>
</dbReference>
<evidence type="ECO:0000313" key="7">
    <source>
        <dbReference type="Proteomes" id="UP000619457"/>
    </source>
</evidence>
<sequence length="326" mass="36314">MAQNHAVTVLLYTMSTTMNKPKFQGIIPPMITPLLEEDQIDILGLERLLDHMISGGIHGIFILGTTGESTSLSYRLRHELVRLTCKMVNGRLPVLVGITDTAATESIRLANTAKEEGAAAVVAAPPYYFNLGQPELIEYYEYLIRKLPLPLFLYNMPSHTKIIIEPNTVKTLSNYKEIIGLKDSSANNAYFNNLVHKMKDQPDFSLFVGPEEIMAETVLLGADGGVNGGANMFPKLYTKLYEAAKTGDITRVKELHSVVMQISSQLYSLGHYGSSYLKGIKGALSLMGICSDYMASPLHRFRAEDREKLACNLQRIQERVDQLQLR</sequence>
<gene>
    <name evidence="6" type="ORF">GCM10007049_12230</name>
</gene>
<feature type="binding site" evidence="5">
    <location>
        <position position="66"/>
    </location>
    <ligand>
        <name>pyruvate</name>
        <dbReference type="ChEBI" id="CHEBI:15361"/>
    </ligand>
</feature>
<dbReference type="InterPro" id="IPR020625">
    <property type="entry name" value="Schiff_base-form_aldolases_AS"/>
</dbReference>
<evidence type="ECO:0000313" key="6">
    <source>
        <dbReference type="EMBL" id="GGZ21150.1"/>
    </source>
</evidence>
<reference evidence="6" key="1">
    <citation type="journal article" date="2014" name="Int. J. Syst. Evol. Microbiol.">
        <title>Complete genome sequence of Corynebacterium casei LMG S-19264T (=DSM 44701T), isolated from a smear-ripened cheese.</title>
        <authorList>
            <consortium name="US DOE Joint Genome Institute (JGI-PGF)"/>
            <person name="Walter F."/>
            <person name="Albersmeier A."/>
            <person name="Kalinowski J."/>
            <person name="Ruckert C."/>
        </authorList>
    </citation>
    <scope>NUCLEOTIDE SEQUENCE</scope>
    <source>
        <strain evidence="6">KCTC 12368</strain>
    </source>
</reference>
<dbReference type="EMBL" id="BMWX01000002">
    <property type="protein sequence ID" value="GGZ21150.1"/>
    <property type="molecule type" value="Genomic_DNA"/>
</dbReference>
<name>A0A918PSG6_9BACT</name>
<keyword evidence="7" id="KW-1185">Reference proteome</keyword>
<evidence type="ECO:0000256" key="5">
    <source>
        <dbReference type="PIRSR" id="PIRSR001365-2"/>
    </source>
</evidence>
<dbReference type="CDD" id="cd00408">
    <property type="entry name" value="DHDPS-like"/>
    <property type="match status" value="1"/>
</dbReference>
<dbReference type="PANTHER" id="PTHR42849:SF1">
    <property type="entry name" value="N-ACETYLNEURAMINATE LYASE"/>
    <property type="match status" value="1"/>
</dbReference>
<dbReference type="PROSITE" id="PS00666">
    <property type="entry name" value="DHDPS_2"/>
    <property type="match status" value="1"/>
</dbReference>
<accession>A0A918PSG6</accession>
<comment type="caution">
    <text evidence="6">The sequence shown here is derived from an EMBL/GenBank/DDBJ whole genome shotgun (WGS) entry which is preliminary data.</text>
</comment>